<dbReference type="SUPFAM" id="SSF81296">
    <property type="entry name" value="E set domains"/>
    <property type="match status" value="2"/>
</dbReference>
<comment type="similarity">
    <text evidence="1">Belongs to the arrestin family.</text>
</comment>
<dbReference type="GO" id="GO:0007399">
    <property type="term" value="P:nervous system development"/>
    <property type="evidence" value="ECO:0007669"/>
    <property type="project" value="UniProtKB-ARBA"/>
</dbReference>
<feature type="domain" description="Arrestin C-terminal-like" evidence="2">
    <location>
        <begin position="143"/>
        <end position="286"/>
    </location>
</feature>
<keyword evidence="4" id="KW-1185">Reference proteome</keyword>
<dbReference type="GO" id="GO:0005886">
    <property type="term" value="C:plasma membrane"/>
    <property type="evidence" value="ECO:0007669"/>
    <property type="project" value="TreeGrafter"/>
</dbReference>
<sequence length="408" mass="44666">MPSIQSLTMTYEALNEYETFSEGDTLRGKVTLALMKETVVESLLVKLKGDADVRWTKKVGDRNHTYSAHRRYFKLRHFLIPEAPKGSINTKILSIADTLVPPGTHVYDFSFNIPPGGMPSSFRGSHGKIVYLLEVKLSRSWRVDRTVEKEIKFASKSIPNLRSFTYVIINEQYYVLLTGETIAVVAKINNSSTSEITPKFSLIRDVVFRAQSNTNYETINIHKVVDRCIKPQTQKTVNCAIKIPNDLILSIQNCDLISVEYHLKVYLDISFASDPKVVFPLIICPPNLALGSQPGGAMGPYSASCDGGPSNSDFAPPYPAQALASPYGDPFSSPSSVLHPPPSAPTFYPPPSAAEITPSVTSPPANVSSAVPPATYASAPLMDFLCQSDEPPPSYSLLFPSSEQSNAK</sequence>
<dbReference type="PANTHER" id="PTHR11188">
    <property type="entry name" value="ARRESTIN DOMAIN CONTAINING PROTEIN"/>
    <property type="match status" value="1"/>
</dbReference>
<accession>A0A3Q3W680</accession>
<dbReference type="GO" id="GO:0015031">
    <property type="term" value="P:protein transport"/>
    <property type="evidence" value="ECO:0007669"/>
    <property type="project" value="TreeGrafter"/>
</dbReference>
<dbReference type="OMA" id="SDMTPKF"/>
<name>A0A3Q3W680_MOLML</name>
<dbReference type="Ensembl" id="ENSMMOT00000007357.1">
    <property type="protein sequence ID" value="ENSMMOP00000007222.1"/>
    <property type="gene ID" value="ENSMMOG00000005614.1"/>
</dbReference>
<dbReference type="InterPro" id="IPR011021">
    <property type="entry name" value="Arrestin-like_N"/>
</dbReference>
<reference evidence="3" key="1">
    <citation type="submission" date="2025-08" db="UniProtKB">
        <authorList>
            <consortium name="Ensembl"/>
        </authorList>
    </citation>
    <scope>IDENTIFICATION</scope>
</reference>
<evidence type="ECO:0000313" key="4">
    <source>
        <dbReference type="Proteomes" id="UP000261620"/>
    </source>
</evidence>
<protein>
    <recommendedName>
        <fullName evidence="2">Arrestin C-terminal-like domain-containing protein</fullName>
    </recommendedName>
</protein>
<organism evidence="3 4">
    <name type="scientific">Mola mola</name>
    <name type="common">Ocean sunfish</name>
    <name type="synonym">Tetraodon mola</name>
    <dbReference type="NCBI Taxonomy" id="94237"/>
    <lineage>
        <taxon>Eukaryota</taxon>
        <taxon>Metazoa</taxon>
        <taxon>Chordata</taxon>
        <taxon>Craniata</taxon>
        <taxon>Vertebrata</taxon>
        <taxon>Euteleostomi</taxon>
        <taxon>Actinopterygii</taxon>
        <taxon>Neopterygii</taxon>
        <taxon>Teleostei</taxon>
        <taxon>Neoteleostei</taxon>
        <taxon>Acanthomorphata</taxon>
        <taxon>Eupercaria</taxon>
        <taxon>Tetraodontiformes</taxon>
        <taxon>Molidae</taxon>
        <taxon>Mola</taxon>
    </lineage>
</organism>
<evidence type="ECO:0000259" key="2">
    <source>
        <dbReference type="SMART" id="SM01017"/>
    </source>
</evidence>
<dbReference type="InterPro" id="IPR014756">
    <property type="entry name" value="Ig_E-set"/>
</dbReference>
<dbReference type="InterPro" id="IPR050357">
    <property type="entry name" value="Arrestin_domain-protein"/>
</dbReference>
<dbReference type="AlphaFoldDB" id="A0A3Q3W680"/>
<dbReference type="InterPro" id="IPR011022">
    <property type="entry name" value="Arrestin_C-like"/>
</dbReference>
<dbReference type="InterPro" id="IPR014752">
    <property type="entry name" value="Arrestin-like_C"/>
</dbReference>
<dbReference type="GO" id="GO:0005737">
    <property type="term" value="C:cytoplasm"/>
    <property type="evidence" value="ECO:0007669"/>
    <property type="project" value="TreeGrafter"/>
</dbReference>
<dbReference type="Pfam" id="PF00339">
    <property type="entry name" value="Arrestin_N"/>
    <property type="match status" value="1"/>
</dbReference>
<dbReference type="Proteomes" id="UP000261620">
    <property type="component" value="Unplaced"/>
</dbReference>
<dbReference type="PANTHER" id="PTHR11188:SF135">
    <property type="entry name" value="ARRESTIN DOMAIN CONTAINING 3-LIKE-RELATED"/>
    <property type="match status" value="1"/>
</dbReference>
<proteinExistence type="inferred from homology"/>
<evidence type="ECO:0000313" key="3">
    <source>
        <dbReference type="Ensembl" id="ENSMMOP00000007222.1"/>
    </source>
</evidence>
<dbReference type="SMART" id="SM01017">
    <property type="entry name" value="Arrestin_C"/>
    <property type="match status" value="1"/>
</dbReference>
<dbReference type="STRING" id="94237.ENSMMOP00000007222"/>
<dbReference type="Pfam" id="PF02752">
    <property type="entry name" value="Arrestin_C"/>
    <property type="match status" value="1"/>
</dbReference>
<evidence type="ECO:0000256" key="1">
    <source>
        <dbReference type="ARBA" id="ARBA00005298"/>
    </source>
</evidence>
<reference evidence="3" key="2">
    <citation type="submission" date="2025-09" db="UniProtKB">
        <authorList>
            <consortium name="Ensembl"/>
        </authorList>
    </citation>
    <scope>IDENTIFICATION</scope>
</reference>
<dbReference type="Gene3D" id="2.60.40.640">
    <property type="match status" value="2"/>
</dbReference>